<dbReference type="NCBIfam" id="TIGR01514">
    <property type="entry name" value="NAPRTase"/>
    <property type="match status" value="1"/>
</dbReference>
<dbReference type="UniPathway" id="UPA00253">
    <property type="reaction ID" value="UER00457"/>
</dbReference>
<dbReference type="SUPFAM" id="SSF54675">
    <property type="entry name" value="Nicotinate/Quinolinate PRTase N-terminal domain-like"/>
    <property type="match status" value="1"/>
</dbReference>
<dbReference type="EMBL" id="MT144407">
    <property type="protein sequence ID" value="QJA53268.1"/>
    <property type="molecule type" value="Genomic_DNA"/>
</dbReference>
<dbReference type="InterPro" id="IPR006406">
    <property type="entry name" value="Nic_PRibTrfase"/>
</dbReference>
<reference evidence="9" key="1">
    <citation type="submission" date="2020-03" db="EMBL/GenBank/DDBJ databases">
        <title>The deep terrestrial virosphere.</title>
        <authorList>
            <person name="Holmfeldt K."/>
            <person name="Nilsson E."/>
            <person name="Simone D."/>
            <person name="Lopez-Fernandez M."/>
            <person name="Wu X."/>
            <person name="de Brujin I."/>
            <person name="Lundin D."/>
            <person name="Andersson A."/>
            <person name="Bertilsson S."/>
            <person name="Dopson M."/>
        </authorList>
    </citation>
    <scope>NUCLEOTIDE SEQUENCE</scope>
    <source>
        <strain evidence="11">MM415A02365</strain>
        <strain evidence="10">MM415B01152</strain>
        <strain evidence="9">TM448A03347</strain>
    </source>
</reference>
<dbReference type="AlphaFoldDB" id="A0A6H2A0I0"/>
<evidence type="ECO:0000313" key="9">
    <source>
        <dbReference type="EMBL" id="QJA53268.1"/>
    </source>
</evidence>
<dbReference type="GO" id="GO:0004516">
    <property type="term" value="F:nicotinate phosphoribosyltransferase activity"/>
    <property type="evidence" value="ECO:0007669"/>
    <property type="project" value="UniProtKB-EC"/>
</dbReference>
<evidence type="ECO:0000256" key="1">
    <source>
        <dbReference type="ARBA" id="ARBA00004952"/>
    </source>
</evidence>
<dbReference type="Pfam" id="PF17767">
    <property type="entry name" value="NAPRTase_N"/>
    <property type="match status" value="1"/>
</dbReference>
<name>A0A6H2A0I0_9ZZZZ</name>
<dbReference type="EMBL" id="MT141401">
    <property type="protein sequence ID" value="QJA60237.1"/>
    <property type="molecule type" value="Genomic_DNA"/>
</dbReference>
<evidence type="ECO:0000259" key="8">
    <source>
        <dbReference type="Pfam" id="PF17767"/>
    </source>
</evidence>
<organism evidence="9">
    <name type="scientific">viral metagenome</name>
    <dbReference type="NCBI Taxonomy" id="1070528"/>
    <lineage>
        <taxon>unclassified sequences</taxon>
        <taxon>metagenomes</taxon>
        <taxon>organismal metagenomes</taxon>
    </lineage>
</organism>
<proteinExistence type="inferred from homology"/>
<dbReference type="EMBL" id="MT142027">
    <property type="protein sequence ID" value="QJA73437.1"/>
    <property type="molecule type" value="Genomic_DNA"/>
</dbReference>
<evidence type="ECO:0000256" key="2">
    <source>
        <dbReference type="ARBA" id="ARBA00010897"/>
    </source>
</evidence>
<dbReference type="Gene3D" id="3.20.140.10">
    <property type="entry name" value="nicotinate phosphoribosyltransferase"/>
    <property type="match status" value="1"/>
</dbReference>
<dbReference type="GO" id="GO:0016757">
    <property type="term" value="F:glycosyltransferase activity"/>
    <property type="evidence" value="ECO:0007669"/>
    <property type="project" value="UniProtKB-KW"/>
</dbReference>
<feature type="domain" description="Nicotinate/nicotinamide phosphoribosyltransferase" evidence="7">
    <location>
        <begin position="175"/>
        <end position="392"/>
    </location>
</feature>
<evidence type="ECO:0000256" key="3">
    <source>
        <dbReference type="ARBA" id="ARBA00013236"/>
    </source>
</evidence>
<dbReference type="PANTHER" id="PTHR11098">
    <property type="entry name" value="NICOTINATE PHOSPHORIBOSYLTRANSFERASE"/>
    <property type="match status" value="1"/>
</dbReference>
<keyword evidence="4" id="KW-0597">Phosphoprotein</keyword>
<sequence>MTEKYDSSLPTLLDNDLYKFTMQQAILELFSDAQAEYTFINRGNHTFNENFPTLLRSNIECLSQESVSPTNLGLFAEKCPYLKPWYLEFLKSHRPDPKEVSCSLDEEGKLQVVVKGPWYRTVLWEVPLLAIISMLYYHLIDTNWPTLGSLRSRNWGLYYDKARQKFGKLNYYQCSTSDFGTRRRRCYAAQDAVVAAGKEYLGQHFMGTSNVHFALKYDVPIRGTMAHEWIMAMSVLEGLRNANYYALQNWVRVYNANLGTALSDTYGIDAFLRNFNLRLSKLYDGTRQDSGDPQAYVDKLVNHYRNLGIDPLSKHILFSDNLNVDKAIDLTRYCYGKIKCAFGIGTHLTNDFENSPALNIVMKLNKLNGIPVTKLGADALKECGDKDALRVVKWIIQNQPLD</sequence>
<comment type="pathway">
    <text evidence="1">Cofactor biosynthesis; NAD(+) biosynthesis; nicotinate D-ribonucleotide from nicotinate: step 1/1.</text>
</comment>
<evidence type="ECO:0000256" key="4">
    <source>
        <dbReference type="ARBA" id="ARBA00022553"/>
    </source>
</evidence>
<dbReference type="InterPro" id="IPR041525">
    <property type="entry name" value="N/Namide_PRibTrfase"/>
</dbReference>
<keyword evidence="9" id="KW-0328">Glycosyltransferase</keyword>
<keyword evidence="6" id="KW-0662">Pyridine nucleotide biosynthesis</keyword>
<dbReference type="EC" id="6.3.4.21" evidence="3"/>
<dbReference type="GO" id="GO:0005829">
    <property type="term" value="C:cytosol"/>
    <property type="evidence" value="ECO:0007669"/>
    <property type="project" value="TreeGrafter"/>
</dbReference>
<feature type="domain" description="Nicotinate phosphoribosyltransferase N-terminal" evidence="8">
    <location>
        <begin position="13"/>
        <end position="133"/>
    </location>
</feature>
<dbReference type="InterPro" id="IPR036068">
    <property type="entry name" value="Nicotinate_pribotase-like_C"/>
</dbReference>
<gene>
    <name evidence="11" type="ORF">MM415A02365_0008</name>
    <name evidence="10" type="ORF">MM415B01152_0017</name>
    <name evidence="9" type="ORF">TM448A03347_0013</name>
</gene>
<dbReference type="InterPro" id="IPR007229">
    <property type="entry name" value="Nic_PRibTrfase-Fam"/>
</dbReference>
<evidence type="ECO:0000259" key="7">
    <source>
        <dbReference type="Pfam" id="PF04095"/>
    </source>
</evidence>
<keyword evidence="9" id="KW-0808">Transferase</keyword>
<dbReference type="InterPro" id="IPR040727">
    <property type="entry name" value="NAPRTase_N"/>
</dbReference>
<dbReference type="NCBIfam" id="NF003704">
    <property type="entry name" value="PRK05321.1"/>
    <property type="match status" value="1"/>
</dbReference>
<dbReference type="PIRSF" id="PIRSF000484">
    <property type="entry name" value="NAPRT"/>
    <property type="match status" value="1"/>
</dbReference>
<dbReference type="SUPFAM" id="SSF51690">
    <property type="entry name" value="Nicotinate/Quinolinate PRTase C-terminal domain-like"/>
    <property type="match status" value="1"/>
</dbReference>
<evidence type="ECO:0000256" key="5">
    <source>
        <dbReference type="ARBA" id="ARBA00022598"/>
    </source>
</evidence>
<evidence type="ECO:0000313" key="11">
    <source>
        <dbReference type="EMBL" id="QJA73437.1"/>
    </source>
</evidence>
<comment type="similarity">
    <text evidence="2">Belongs to the NAPRTase family.</text>
</comment>
<keyword evidence="5" id="KW-0436">Ligase</keyword>
<evidence type="ECO:0000313" key="10">
    <source>
        <dbReference type="EMBL" id="QJA60237.1"/>
    </source>
</evidence>
<dbReference type="Pfam" id="PF04095">
    <property type="entry name" value="NAPRTase"/>
    <property type="match status" value="1"/>
</dbReference>
<evidence type="ECO:0000256" key="6">
    <source>
        <dbReference type="ARBA" id="ARBA00022642"/>
    </source>
</evidence>
<accession>A0A6H2A0I0</accession>
<protein>
    <recommendedName>
        <fullName evidence="3">nicotinate phosphoribosyltransferase</fullName>
        <ecNumber evidence="3">6.3.4.21</ecNumber>
    </recommendedName>
</protein>
<dbReference type="PANTHER" id="PTHR11098:SF1">
    <property type="entry name" value="NICOTINATE PHOSPHORIBOSYLTRANSFERASE"/>
    <property type="match status" value="1"/>
</dbReference>
<dbReference type="HAMAP" id="MF_00570">
    <property type="entry name" value="NAPRTase"/>
    <property type="match status" value="1"/>
</dbReference>
<dbReference type="GO" id="GO:0034355">
    <property type="term" value="P:NAD+ biosynthetic process via the salvage pathway"/>
    <property type="evidence" value="ECO:0007669"/>
    <property type="project" value="TreeGrafter"/>
</dbReference>